<protein>
    <submittedName>
        <fullName evidence="2">3-oxoacyl-[acyl-carrier protein] reductase</fullName>
        <ecNumber evidence="2">1.1.1.100</ecNumber>
    </submittedName>
</protein>
<dbReference type="InterPro" id="IPR036291">
    <property type="entry name" value="NAD(P)-bd_dom_sf"/>
</dbReference>
<name>A0ABR6BHU1_9PSEU</name>
<comment type="similarity">
    <text evidence="1">Belongs to the short-chain dehydrogenases/reductases (SDR) family.</text>
</comment>
<keyword evidence="3" id="KW-1185">Reference proteome</keyword>
<dbReference type="PANTHER" id="PTHR42879">
    <property type="entry name" value="3-OXOACYL-(ACYL-CARRIER-PROTEIN) REDUCTASE"/>
    <property type="match status" value="1"/>
</dbReference>
<sequence>MDYGLAGKVVLVTGASGGIGGSTARVFAAEGATVAVAYRDNLAGAELLVKELGPTAFPVRYLLEEPESAVEQVSQRCGGVDVLVTSAVRPGARRAPGSPFETLAPAEYASFLQDNLTATLRTTQLVLPWMRQRGWGRVVLVSSRVVDGGKPGREVYGAAKAGLHGFASSLSWDVGRDGVLVNVVCPGMVPTESVAAQVPAPVLEQEAQRTPTGRLATPEEVAGAIVWLGSAANGNITGQVLTVAGGR</sequence>
<dbReference type="InterPro" id="IPR002347">
    <property type="entry name" value="SDR_fam"/>
</dbReference>
<comment type="caution">
    <text evidence="2">The sequence shown here is derived from an EMBL/GenBank/DDBJ whole genome shotgun (WGS) entry which is preliminary data.</text>
</comment>
<dbReference type="Proteomes" id="UP000517916">
    <property type="component" value="Unassembled WGS sequence"/>
</dbReference>
<dbReference type="PANTHER" id="PTHR42879:SF2">
    <property type="entry name" value="3-OXOACYL-[ACYL-CARRIER-PROTEIN] REDUCTASE FABG"/>
    <property type="match status" value="1"/>
</dbReference>
<dbReference type="Gene3D" id="3.40.50.720">
    <property type="entry name" value="NAD(P)-binding Rossmann-like Domain"/>
    <property type="match status" value="1"/>
</dbReference>
<dbReference type="RefSeq" id="WP_182837775.1">
    <property type="nucleotide sequence ID" value="NZ_BAAABQ010000009.1"/>
</dbReference>
<dbReference type="PROSITE" id="PS00061">
    <property type="entry name" value="ADH_SHORT"/>
    <property type="match status" value="1"/>
</dbReference>
<organism evidence="2 3">
    <name type="scientific">Kutzneria viridogrisea</name>
    <dbReference type="NCBI Taxonomy" id="47990"/>
    <lineage>
        <taxon>Bacteria</taxon>
        <taxon>Bacillati</taxon>
        <taxon>Actinomycetota</taxon>
        <taxon>Actinomycetes</taxon>
        <taxon>Pseudonocardiales</taxon>
        <taxon>Pseudonocardiaceae</taxon>
        <taxon>Kutzneria</taxon>
    </lineage>
</organism>
<dbReference type="EC" id="1.1.1.100" evidence="2"/>
<dbReference type="EMBL" id="JACJID010000002">
    <property type="protein sequence ID" value="MBA8926444.1"/>
    <property type="molecule type" value="Genomic_DNA"/>
</dbReference>
<gene>
    <name evidence="2" type="ORF">BC739_003643</name>
</gene>
<evidence type="ECO:0000256" key="1">
    <source>
        <dbReference type="ARBA" id="ARBA00006484"/>
    </source>
</evidence>
<accession>A0ABR6BHU1</accession>
<dbReference type="PRINTS" id="PR00081">
    <property type="entry name" value="GDHRDH"/>
</dbReference>
<dbReference type="SUPFAM" id="SSF51735">
    <property type="entry name" value="NAD(P)-binding Rossmann-fold domains"/>
    <property type="match status" value="1"/>
</dbReference>
<dbReference type="Pfam" id="PF13561">
    <property type="entry name" value="adh_short_C2"/>
    <property type="match status" value="1"/>
</dbReference>
<evidence type="ECO:0000313" key="2">
    <source>
        <dbReference type="EMBL" id="MBA8926444.1"/>
    </source>
</evidence>
<dbReference type="InterPro" id="IPR020904">
    <property type="entry name" value="Sc_DH/Rdtase_CS"/>
</dbReference>
<keyword evidence="2" id="KW-0560">Oxidoreductase</keyword>
<evidence type="ECO:0000313" key="3">
    <source>
        <dbReference type="Proteomes" id="UP000517916"/>
    </source>
</evidence>
<dbReference type="InterPro" id="IPR050259">
    <property type="entry name" value="SDR"/>
</dbReference>
<dbReference type="CDD" id="cd05233">
    <property type="entry name" value="SDR_c"/>
    <property type="match status" value="1"/>
</dbReference>
<reference evidence="2 3" key="1">
    <citation type="submission" date="2020-08" db="EMBL/GenBank/DDBJ databases">
        <title>Genomic Encyclopedia of Archaeal and Bacterial Type Strains, Phase II (KMG-II): from individual species to whole genera.</title>
        <authorList>
            <person name="Goeker M."/>
        </authorList>
    </citation>
    <scope>NUCLEOTIDE SEQUENCE [LARGE SCALE GENOMIC DNA]</scope>
    <source>
        <strain evidence="2 3">DSM 43850</strain>
    </source>
</reference>
<proteinExistence type="inferred from homology"/>
<dbReference type="GO" id="GO:0004316">
    <property type="term" value="F:3-oxoacyl-[acyl-carrier-protein] reductase (NADPH) activity"/>
    <property type="evidence" value="ECO:0007669"/>
    <property type="project" value="UniProtKB-EC"/>
</dbReference>